<dbReference type="Proteomes" id="UP000319257">
    <property type="component" value="Unassembled WGS sequence"/>
</dbReference>
<evidence type="ECO:0000256" key="7">
    <source>
        <dbReference type="ARBA" id="ARBA00023328"/>
    </source>
</evidence>
<dbReference type="PANTHER" id="PTHR14401">
    <property type="entry name" value="CENTROMERE PROTEIN K"/>
    <property type="match status" value="1"/>
</dbReference>
<keyword evidence="7" id="KW-0137">Centromere</keyword>
<dbReference type="AlphaFoldDB" id="A0A507BDF4"/>
<keyword evidence="4" id="KW-0158">Chromosome</keyword>
<dbReference type="GO" id="GO:0000775">
    <property type="term" value="C:chromosome, centromeric region"/>
    <property type="evidence" value="ECO:0007669"/>
    <property type="project" value="UniProtKB-SubCell"/>
</dbReference>
<dbReference type="GeneID" id="41971102"/>
<organism evidence="10 11">
    <name type="scientific">Thyridium curvatum</name>
    <dbReference type="NCBI Taxonomy" id="1093900"/>
    <lineage>
        <taxon>Eukaryota</taxon>
        <taxon>Fungi</taxon>
        <taxon>Dikarya</taxon>
        <taxon>Ascomycota</taxon>
        <taxon>Pezizomycotina</taxon>
        <taxon>Sordariomycetes</taxon>
        <taxon>Sordariomycetidae</taxon>
        <taxon>Thyridiales</taxon>
        <taxon>Thyridiaceae</taxon>
        <taxon>Thyridium</taxon>
    </lineage>
</organism>
<protein>
    <submittedName>
        <fullName evidence="10">Uncharacterized protein</fullName>
    </submittedName>
</protein>
<evidence type="ECO:0000313" key="10">
    <source>
        <dbReference type="EMBL" id="TPX16714.1"/>
    </source>
</evidence>
<comment type="caution">
    <text evidence="10">The sequence shown here is derived from an EMBL/GenBank/DDBJ whole genome shotgun (WGS) entry which is preliminary data.</text>
</comment>
<evidence type="ECO:0000256" key="8">
    <source>
        <dbReference type="SAM" id="Coils"/>
    </source>
</evidence>
<reference evidence="10 11" key="1">
    <citation type="submission" date="2019-06" db="EMBL/GenBank/DDBJ databases">
        <title>Draft genome sequence of the filamentous fungus Phialemoniopsis curvata isolated from diesel fuel.</title>
        <authorList>
            <person name="Varaljay V.A."/>
            <person name="Lyon W.J."/>
            <person name="Crouch A.L."/>
            <person name="Drake C.E."/>
            <person name="Hollomon J.M."/>
            <person name="Nadeau L.J."/>
            <person name="Nunn H.S."/>
            <person name="Stevenson B.S."/>
            <person name="Bojanowski C.L."/>
            <person name="Crookes-Goodson W.J."/>
        </authorList>
    </citation>
    <scope>NUCLEOTIDE SEQUENCE [LARGE SCALE GENOMIC DNA]</scope>
    <source>
        <strain evidence="10 11">D216</strain>
    </source>
</reference>
<sequence>METSVRPAPRLEDPAHEASLDASIRELENAVKEQEQALNELRLREANPRPGDAKASLEILKRAYDDVAKSEPFFPHRESVLPALLAMRKTHQIIAESRSYLESQRTTLEMATKRLDVEQANLADQKALQRELEKRLESLRNGAEAKKDMTPEQIAQDKLSELKQKKRDFDKDTSKLLKSLNQFIDDHVAAMLAAEELGGPVVGDMMEIDTDDLAAGFSAQGKLKKTKGDPDQDKRQRRIDDIWGSNEPDQRASSKGPRNEAAAAGKELRGLLEELLNSLMASEGDASAAYVRIPRDSAASRFLVRSHVAQFHPKDATRLRLIDFGRDLDD</sequence>
<gene>
    <name evidence="10" type="ORF">E0L32_003655</name>
</gene>
<keyword evidence="5 8" id="KW-0175">Coiled coil</keyword>
<dbReference type="InParanoid" id="A0A507BDF4"/>
<keyword evidence="6" id="KW-0539">Nucleus</keyword>
<evidence type="ECO:0000256" key="6">
    <source>
        <dbReference type="ARBA" id="ARBA00023242"/>
    </source>
</evidence>
<feature type="coiled-coil region" evidence="8">
    <location>
        <begin position="17"/>
        <end position="47"/>
    </location>
</feature>
<feature type="compositionally biased region" description="Basic and acidic residues" evidence="9">
    <location>
        <begin position="226"/>
        <end position="241"/>
    </location>
</feature>
<comment type="subcellular location">
    <subcellularLocation>
        <location evidence="2">Chromosome</location>
        <location evidence="2">Centromere</location>
    </subcellularLocation>
    <subcellularLocation>
        <location evidence="1">Nucleus</location>
    </subcellularLocation>
</comment>
<evidence type="ECO:0000256" key="3">
    <source>
        <dbReference type="ARBA" id="ARBA00005795"/>
    </source>
</evidence>
<dbReference type="RefSeq" id="XP_030998425.1">
    <property type="nucleotide sequence ID" value="XM_031137979.1"/>
</dbReference>
<keyword evidence="11" id="KW-1185">Reference proteome</keyword>
<evidence type="ECO:0000313" key="11">
    <source>
        <dbReference type="Proteomes" id="UP000319257"/>
    </source>
</evidence>
<feature type="coiled-coil region" evidence="8">
    <location>
        <begin position="115"/>
        <end position="172"/>
    </location>
</feature>
<dbReference type="OrthoDB" id="9445768at2759"/>
<accession>A0A507BDF4</accession>
<dbReference type="InterPro" id="IPR020993">
    <property type="entry name" value="Centromere_CenpK"/>
</dbReference>
<evidence type="ECO:0000256" key="1">
    <source>
        <dbReference type="ARBA" id="ARBA00004123"/>
    </source>
</evidence>
<evidence type="ECO:0000256" key="9">
    <source>
        <dbReference type="SAM" id="MobiDB-lite"/>
    </source>
</evidence>
<dbReference type="PANTHER" id="PTHR14401:SF6">
    <property type="entry name" value="CENTROMERE PROTEIN K"/>
    <property type="match status" value="1"/>
</dbReference>
<evidence type="ECO:0000256" key="4">
    <source>
        <dbReference type="ARBA" id="ARBA00022454"/>
    </source>
</evidence>
<comment type="similarity">
    <text evidence="3">Belongs to the CENP-K/MCM22 family.</text>
</comment>
<dbReference type="GO" id="GO:0000070">
    <property type="term" value="P:mitotic sister chromatid segregation"/>
    <property type="evidence" value="ECO:0007669"/>
    <property type="project" value="TreeGrafter"/>
</dbReference>
<dbReference type="GO" id="GO:0051382">
    <property type="term" value="P:kinetochore assembly"/>
    <property type="evidence" value="ECO:0007669"/>
    <property type="project" value="InterPro"/>
</dbReference>
<dbReference type="EMBL" id="SKBQ01000016">
    <property type="protein sequence ID" value="TPX16714.1"/>
    <property type="molecule type" value="Genomic_DNA"/>
</dbReference>
<dbReference type="GO" id="GO:0005634">
    <property type="term" value="C:nucleus"/>
    <property type="evidence" value="ECO:0007669"/>
    <property type="project" value="UniProtKB-SubCell"/>
</dbReference>
<evidence type="ECO:0000256" key="2">
    <source>
        <dbReference type="ARBA" id="ARBA00004584"/>
    </source>
</evidence>
<name>A0A507BDF4_9PEZI</name>
<feature type="region of interest" description="Disordered" evidence="9">
    <location>
        <begin position="219"/>
        <end position="264"/>
    </location>
</feature>
<proteinExistence type="inferred from homology"/>
<evidence type="ECO:0000256" key="5">
    <source>
        <dbReference type="ARBA" id="ARBA00023054"/>
    </source>
</evidence>